<dbReference type="Gene3D" id="3.40.50.1000">
    <property type="entry name" value="HAD superfamily/HAD-like"/>
    <property type="match status" value="1"/>
</dbReference>
<protein>
    <submittedName>
        <fullName evidence="1">HAD family hydrolase</fullName>
        <ecNumber evidence="1">3.-.-.-</ecNumber>
    </submittedName>
</protein>
<dbReference type="InterPro" id="IPR023198">
    <property type="entry name" value="PGP-like_dom2"/>
</dbReference>
<keyword evidence="2" id="KW-1185">Reference proteome</keyword>
<evidence type="ECO:0000313" key="1">
    <source>
        <dbReference type="EMBL" id="WLQ35024.1"/>
    </source>
</evidence>
<dbReference type="Pfam" id="PF00702">
    <property type="entry name" value="Hydrolase"/>
    <property type="match status" value="1"/>
</dbReference>
<proteinExistence type="predicted"/>
<dbReference type="EC" id="3.-.-.-" evidence="1"/>
<dbReference type="InterPro" id="IPR050155">
    <property type="entry name" value="HAD-like_hydrolase_sf"/>
</dbReference>
<keyword evidence="1" id="KW-0378">Hydrolase</keyword>
<dbReference type="GO" id="GO:0016787">
    <property type="term" value="F:hydrolase activity"/>
    <property type="evidence" value="ECO:0007669"/>
    <property type="project" value="UniProtKB-KW"/>
</dbReference>
<gene>
    <name evidence="1" type="ORF">P8A18_16980</name>
</gene>
<dbReference type="InterPro" id="IPR036412">
    <property type="entry name" value="HAD-like_sf"/>
</dbReference>
<reference evidence="1 2" key="1">
    <citation type="submission" date="2023-03" db="EMBL/GenBank/DDBJ databases">
        <title>Isolation and description of six Streptomyces strains from soil environments, able to metabolize different microbial glucans.</title>
        <authorList>
            <person name="Widen T."/>
            <person name="Larsbrink J."/>
        </authorList>
    </citation>
    <scope>NUCLEOTIDE SEQUENCE [LARGE SCALE GENOMIC DNA]</scope>
    <source>
        <strain evidence="1 2">Mut1</strain>
    </source>
</reference>
<dbReference type="Proteomes" id="UP001239522">
    <property type="component" value="Chromosome"/>
</dbReference>
<sequence>MRSDGLAGLLAECDAVLFDFDGPICDVFRGLPAPGVARELADVLATLAPHLGEVARATEDPMEVHRLAAQGGEAVLAAVEAALTEAEVRAVKVAGPPVHGATEALKAAYVSGHHVAVVSNNSAECVRVYLTKHGLSGAVKQIVGRPTLRPDLMKPSPYPLLEAASRLGKTPGRMVLIGDSVTDIEAARAAATRSIGFANKPAKETSLADAGADEVVLNMMSVTVALEI</sequence>
<evidence type="ECO:0000313" key="2">
    <source>
        <dbReference type="Proteomes" id="UP001239522"/>
    </source>
</evidence>
<dbReference type="PANTHER" id="PTHR43434">
    <property type="entry name" value="PHOSPHOGLYCOLATE PHOSPHATASE"/>
    <property type="match status" value="1"/>
</dbReference>
<organism evidence="1 2">
    <name type="scientific">Streptomyces castrisilvae</name>
    <dbReference type="NCBI Taxonomy" id="3033811"/>
    <lineage>
        <taxon>Bacteria</taxon>
        <taxon>Bacillati</taxon>
        <taxon>Actinomycetota</taxon>
        <taxon>Actinomycetes</taxon>
        <taxon>Kitasatosporales</taxon>
        <taxon>Streptomycetaceae</taxon>
        <taxon>Streptomyces</taxon>
    </lineage>
</organism>
<dbReference type="PANTHER" id="PTHR43434:SF1">
    <property type="entry name" value="PHOSPHOGLYCOLATE PHOSPHATASE"/>
    <property type="match status" value="1"/>
</dbReference>
<dbReference type="RefSeq" id="WP_306055640.1">
    <property type="nucleotide sequence ID" value="NZ_CP120997.1"/>
</dbReference>
<dbReference type="EMBL" id="CP120997">
    <property type="protein sequence ID" value="WLQ35024.1"/>
    <property type="molecule type" value="Genomic_DNA"/>
</dbReference>
<name>A0ABY9HLL5_9ACTN</name>
<dbReference type="SUPFAM" id="SSF56784">
    <property type="entry name" value="HAD-like"/>
    <property type="match status" value="1"/>
</dbReference>
<accession>A0ABY9HLL5</accession>
<dbReference type="Gene3D" id="1.10.150.240">
    <property type="entry name" value="Putative phosphatase, domain 2"/>
    <property type="match status" value="1"/>
</dbReference>
<dbReference type="InterPro" id="IPR023214">
    <property type="entry name" value="HAD_sf"/>
</dbReference>